<organism evidence="2 3">
    <name type="scientific">Guptibacillus hwajinpoensis</name>
    <dbReference type="NCBI Taxonomy" id="208199"/>
    <lineage>
        <taxon>Bacteria</taxon>
        <taxon>Bacillati</taxon>
        <taxon>Bacillota</taxon>
        <taxon>Bacilli</taxon>
        <taxon>Bacillales</taxon>
        <taxon>Guptibacillaceae</taxon>
        <taxon>Guptibacillus</taxon>
    </lineage>
</organism>
<dbReference type="GO" id="GO:0009245">
    <property type="term" value="P:lipid A biosynthetic process"/>
    <property type="evidence" value="ECO:0007669"/>
    <property type="project" value="TreeGrafter"/>
</dbReference>
<comment type="caution">
    <text evidence="2">The sequence shown here is derived from an EMBL/GenBank/DDBJ whole genome shotgun (WGS) entry which is preliminary data.</text>
</comment>
<dbReference type="GO" id="GO:0016020">
    <property type="term" value="C:membrane"/>
    <property type="evidence" value="ECO:0007669"/>
    <property type="project" value="GOC"/>
</dbReference>
<dbReference type="SUPFAM" id="SSF56300">
    <property type="entry name" value="Metallo-dependent phosphatases"/>
    <property type="match status" value="1"/>
</dbReference>
<dbReference type="InterPro" id="IPR051158">
    <property type="entry name" value="Metallophosphoesterase_sf"/>
</dbReference>
<evidence type="ECO:0000313" key="2">
    <source>
        <dbReference type="EMBL" id="KMM38125.1"/>
    </source>
</evidence>
<dbReference type="InterPro" id="IPR004843">
    <property type="entry name" value="Calcineurin-like_PHP"/>
</dbReference>
<evidence type="ECO:0000313" key="3">
    <source>
        <dbReference type="Proteomes" id="UP000035996"/>
    </source>
</evidence>
<dbReference type="RefSeq" id="WP_048309208.1">
    <property type="nucleotide sequence ID" value="NZ_CP119526.1"/>
</dbReference>
<dbReference type="OrthoDB" id="9780884at2"/>
<dbReference type="STRING" id="157733.AB986_02020"/>
<keyword evidence="3" id="KW-1185">Reference proteome</keyword>
<evidence type="ECO:0000259" key="1">
    <source>
        <dbReference type="Pfam" id="PF00149"/>
    </source>
</evidence>
<protein>
    <recommendedName>
        <fullName evidence="1">Calcineurin-like phosphoesterase domain-containing protein</fullName>
    </recommendedName>
</protein>
<dbReference type="InterPro" id="IPR029052">
    <property type="entry name" value="Metallo-depent_PP-like"/>
</dbReference>
<proteinExistence type="predicted"/>
<dbReference type="PANTHER" id="PTHR31302:SF32">
    <property type="entry name" value="PHOSPHOESTERASE"/>
    <property type="match status" value="1"/>
</dbReference>
<dbReference type="GO" id="GO:0008758">
    <property type="term" value="F:UDP-2,3-diacylglucosamine hydrolase activity"/>
    <property type="evidence" value="ECO:0007669"/>
    <property type="project" value="TreeGrafter"/>
</dbReference>
<dbReference type="AlphaFoldDB" id="A0A0J6CYB5"/>
<dbReference type="EMBL" id="LELK01000001">
    <property type="protein sequence ID" value="KMM38125.1"/>
    <property type="molecule type" value="Genomic_DNA"/>
</dbReference>
<gene>
    <name evidence="2" type="ORF">AB986_02020</name>
</gene>
<dbReference type="Gene3D" id="3.60.21.10">
    <property type="match status" value="1"/>
</dbReference>
<dbReference type="PANTHER" id="PTHR31302">
    <property type="entry name" value="TRANSMEMBRANE PROTEIN WITH METALLOPHOSPHOESTERASE DOMAIN-RELATED"/>
    <property type="match status" value="1"/>
</dbReference>
<dbReference type="Proteomes" id="UP000035996">
    <property type="component" value="Unassembled WGS sequence"/>
</dbReference>
<sequence length="252" mass="28258">MIYIIGLVVAGLLLLSYMWVEAHLNRIVTQELEIKDLPESFESYRIFFISDLHNRLISNKILSKVKNNVDVVVIGGDVMEKGVSFEKVNENLKQLSNLAPCYFVWGNNDYEENPKKLEKILQGHHITILKNGAVKITKANESINLLGIDDLSTENASLEQALDSAREQTKILISHNPDIQYDLPVSNEIQLILSGHTHGGQIRLFGWGLREKGGTKEVNGTKVVISNGYGTTTLPLRLMAPAESHIFILKRK</sequence>
<feature type="domain" description="Calcineurin-like phosphoesterase" evidence="1">
    <location>
        <begin position="45"/>
        <end position="199"/>
    </location>
</feature>
<dbReference type="Pfam" id="PF00149">
    <property type="entry name" value="Metallophos"/>
    <property type="match status" value="1"/>
</dbReference>
<dbReference type="PATRIC" id="fig|157733.3.peg.2617"/>
<reference evidence="2" key="1">
    <citation type="submission" date="2015-06" db="EMBL/GenBank/DDBJ databases">
        <authorList>
            <person name="Liu B."/>
            <person name="Wang J."/>
            <person name="Zhu Y."/>
            <person name="Liu G."/>
            <person name="Chen Q."/>
            <person name="Zheng C."/>
            <person name="Che J."/>
            <person name="Ge C."/>
            <person name="Shi H."/>
            <person name="Pan Z."/>
            <person name="Liu X."/>
        </authorList>
    </citation>
    <scope>NUCLEOTIDE SEQUENCE [LARGE SCALE GENOMIC DNA]</scope>
    <source>
        <strain evidence="2">DSM 16346</strain>
    </source>
</reference>
<name>A0A0J6CYB5_9BACL</name>
<accession>A0A0J6CYB5</accession>